<evidence type="ECO:0000313" key="2">
    <source>
        <dbReference type="Proteomes" id="UP001489719"/>
    </source>
</evidence>
<evidence type="ECO:0000313" key="1">
    <source>
        <dbReference type="EMBL" id="KAK9321963.1"/>
    </source>
</evidence>
<accession>A0ACC3TLG8</accession>
<reference evidence="2" key="1">
    <citation type="journal article" date="2024" name="Front. Bioeng. Biotechnol.">
        <title>Genome-scale model development and genomic sequencing of the oleaginous clade Lipomyces.</title>
        <authorList>
            <person name="Czajka J.J."/>
            <person name="Han Y."/>
            <person name="Kim J."/>
            <person name="Mondo S.J."/>
            <person name="Hofstad B.A."/>
            <person name="Robles A."/>
            <person name="Haridas S."/>
            <person name="Riley R."/>
            <person name="LaButti K."/>
            <person name="Pangilinan J."/>
            <person name="Andreopoulos W."/>
            <person name="Lipzen A."/>
            <person name="Yan J."/>
            <person name="Wang M."/>
            <person name="Ng V."/>
            <person name="Grigoriev I.V."/>
            <person name="Spatafora J.W."/>
            <person name="Magnuson J.K."/>
            <person name="Baker S.E."/>
            <person name="Pomraning K.R."/>
        </authorList>
    </citation>
    <scope>NUCLEOTIDE SEQUENCE [LARGE SCALE GENOMIC DNA]</scope>
    <source>
        <strain evidence="2">CBS 10300</strain>
    </source>
</reference>
<name>A0ACC3TLG8_9ASCO</name>
<sequence length="178" mass="20538">MAGEATAATRRSFRVPETMPDGVHKRKLEKIRKTLSHNADVKRSYRKTLKRMGLEVPSPLPSLENGVKRSAPKDADSSDEDKYQNAARPMEEADQKHVGRHNKKPKQSRYKREEAAAAKLRGELEAAQIERERREVERRQRIEQRQTNKTKMTQFTRTGQPKLGARVDVLLDKIRKIT</sequence>
<dbReference type="Proteomes" id="UP001489719">
    <property type="component" value="Unassembled WGS sequence"/>
</dbReference>
<comment type="caution">
    <text evidence="1">The sequence shown here is derived from an EMBL/GenBank/DDBJ whole genome shotgun (WGS) entry which is preliminary data.</text>
</comment>
<protein>
    <submittedName>
        <fullName evidence="1">Uncharacterized protein</fullName>
    </submittedName>
</protein>
<keyword evidence="2" id="KW-1185">Reference proteome</keyword>
<organism evidence="1 2">
    <name type="scientific">Lipomyces orientalis</name>
    <dbReference type="NCBI Taxonomy" id="1233043"/>
    <lineage>
        <taxon>Eukaryota</taxon>
        <taxon>Fungi</taxon>
        <taxon>Dikarya</taxon>
        <taxon>Ascomycota</taxon>
        <taxon>Saccharomycotina</taxon>
        <taxon>Lipomycetes</taxon>
        <taxon>Lipomycetales</taxon>
        <taxon>Lipomycetaceae</taxon>
        <taxon>Lipomyces</taxon>
    </lineage>
</organism>
<gene>
    <name evidence="1" type="ORF">V1517DRAFT_324853</name>
</gene>
<proteinExistence type="predicted"/>
<dbReference type="EMBL" id="MU970086">
    <property type="protein sequence ID" value="KAK9321963.1"/>
    <property type="molecule type" value="Genomic_DNA"/>
</dbReference>